<dbReference type="GO" id="GO:0006207">
    <property type="term" value="P:'de novo' pyrimidine nucleobase biosynthetic process"/>
    <property type="evidence" value="ECO:0007669"/>
    <property type="project" value="TreeGrafter"/>
</dbReference>
<protein>
    <submittedName>
        <fullName evidence="2">Dihydroorotase</fullName>
    </submittedName>
</protein>
<dbReference type="PANTHER" id="PTHR43137:SF1">
    <property type="entry name" value="DIHYDROOROTASE"/>
    <property type="match status" value="1"/>
</dbReference>
<evidence type="ECO:0000313" key="3">
    <source>
        <dbReference type="EMBL" id="KAG7361220.1"/>
    </source>
</evidence>
<dbReference type="NCBIfam" id="TIGR00856">
    <property type="entry name" value="pyrC_dimer"/>
    <property type="match status" value="1"/>
</dbReference>
<dbReference type="CDD" id="cd01294">
    <property type="entry name" value="DHOase"/>
    <property type="match status" value="1"/>
</dbReference>
<dbReference type="AlphaFoldDB" id="A0A9K3K593"/>
<gene>
    <name evidence="2" type="ORF">IV203_006725</name>
    <name evidence="3" type="ORF">IV203_036320</name>
</gene>
<keyword evidence="1" id="KW-0862">Zinc</keyword>
<organism evidence="2 4">
    <name type="scientific">Nitzschia inconspicua</name>
    <dbReference type="NCBI Taxonomy" id="303405"/>
    <lineage>
        <taxon>Eukaryota</taxon>
        <taxon>Sar</taxon>
        <taxon>Stramenopiles</taxon>
        <taxon>Ochrophyta</taxon>
        <taxon>Bacillariophyta</taxon>
        <taxon>Bacillariophyceae</taxon>
        <taxon>Bacillariophycidae</taxon>
        <taxon>Bacillariales</taxon>
        <taxon>Bacillariaceae</taxon>
        <taxon>Nitzschia</taxon>
    </lineage>
</organism>
<reference evidence="2" key="2">
    <citation type="submission" date="2021-04" db="EMBL/GenBank/DDBJ databases">
        <authorList>
            <person name="Podell S."/>
        </authorList>
    </citation>
    <scope>NUCLEOTIDE SEQUENCE</scope>
    <source>
        <strain evidence="2">Hildebrandi</strain>
    </source>
</reference>
<dbReference type="InterPro" id="IPR004721">
    <property type="entry name" value="DHOdimr"/>
</dbReference>
<dbReference type="GO" id="GO:0006221">
    <property type="term" value="P:pyrimidine nucleotide biosynthetic process"/>
    <property type="evidence" value="ECO:0007669"/>
    <property type="project" value="TreeGrafter"/>
</dbReference>
<evidence type="ECO:0000313" key="2">
    <source>
        <dbReference type="EMBL" id="KAG7337253.1"/>
    </source>
</evidence>
<dbReference type="EMBL" id="JAGRRH010000013">
    <property type="protein sequence ID" value="KAG7361220.1"/>
    <property type="molecule type" value="Genomic_DNA"/>
</dbReference>
<comment type="caution">
    <text evidence="2">The sequence shown here is derived from an EMBL/GenBank/DDBJ whole genome shotgun (WGS) entry which is preliminary data.</text>
</comment>
<evidence type="ECO:0000256" key="1">
    <source>
        <dbReference type="ARBA" id="ARBA00022833"/>
    </source>
</evidence>
<dbReference type="OrthoDB" id="1670005at2759"/>
<dbReference type="GO" id="GO:0004151">
    <property type="term" value="F:dihydroorotase activity"/>
    <property type="evidence" value="ECO:0007669"/>
    <property type="project" value="InterPro"/>
</dbReference>
<accession>A0A9K3K593</accession>
<dbReference type="HAMAP" id="MF_00219">
    <property type="entry name" value="PyrC_classII"/>
    <property type="match status" value="1"/>
</dbReference>
<reference evidence="2" key="1">
    <citation type="journal article" date="2021" name="Sci. Rep.">
        <title>Diploid genomic architecture of Nitzschia inconspicua, an elite biomass production diatom.</title>
        <authorList>
            <person name="Oliver A."/>
            <person name="Podell S."/>
            <person name="Pinowska A."/>
            <person name="Traller J.C."/>
            <person name="Smith S.R."/>
            <person name="McClure R."/>
            <person name="Beliaev A."/>
            <person name="Bohutskyi P."/>
            <person name="Hill E.A."/>
            <person name="Rabines A."/>
            <person name="Zheng H."/>
            <person name="Allen L.Z."/>
            <person name="Kuo A."/>
            <person name="Grigoriev I.V."/>
            <person name="Allen A.E."/>
            <person name="Hazlebeck D."/>
            <person name="Allen E.E."/>
        </authorList>
    </citation>
    <scope>NUCLEOTIDE SEQUENCE</scope>
    <source>
        <strain evidence="2">Hildebrandi</strain>
    </source>
</reference>
<dbReference type="PIRSF" id="PIRSF001237">
    <property type="entry name" value="DHOdimr"/>
    <property type="match status" value="1"/>
</dbReference>
<dbReference type="Proteomes" id="UP000693970">
    <property type="component" value="Unassembled WGS sequence"/>
</dbReference>
<sequence>MAEPEPSNQEVSRTTLTIRCPDDFHHHCRDGAATVSVLKHAYTRFRRCLMMPNLQPPVTTTKLALEYKERILQALHKNGQDPSKFHPLMTLYLTDKTSPEEIVTASALKNDDGTPTIVGCKYYPAGATTNSDFGVTDVKNLYPVLEKMQEVGMMLCIHSEVTHADIFEREPVFIEEIMKPLVRDFPTLKITMEHISTKEAVEYVLSAPANVKASITCHHLIYNRNHMLVGGIRPHLYCLPILKAEIHRQALVEAATSGSPKFFLGTDSAPHATHTKESACGCAGVYSAHCCIEIYAGAFEEVGQLDRLEDFCSSFGADHYGLPRNTDTIVLEKKSWTVPKTYEFGEHTVTPLKAGEEVKWTIVEDNAGKRKRAD</sequence>
<keyword evidence="4" id="KW-1185">Reference proteome</keyword>
<dbReference type="InterPro" id="IPR002195">
    <property type="entry name" value="Dihydroorotase_CS"/>
</dbReference>
<evidence type="ECO:0000313" key="4">
    <source>
        <dbReference type="Proteomes" id="UP000693970"/>
    </source>
</evidence>
<dbReference type="PROSITE" id="PS00483">
    <property type="entry name" value="DIHYDROOROTASE_2"/>
    <property type="match status" value="1"/>
</dbReference>
<dbReference type="GO" id="GO:0005737">
    <property type="term" value="C:cytoplasm"/>
    <property type="evidence" value="ECO:0007669"/>
    <property type="project" value="TreeGrafter"/>
</dbReference>
<name>A0A9K3K593_9STRA</name>
<dbReference type="PANTHER" id="PTHR43137">
    <property type="entry name" value="DIHYDROOROTASE"/>
    <property type="match status" value="1"/>
</dbReference>
<dbReference type="EMBL" id="JAGRRH010000090">
    <property type="protein sequence ID" value="KAG7337253.1"/>
    <property type="molecule type" value="Genomic_DNA"/>
</dbReference>
<proteinExistence type="inferred from homology"/>